<evidence type="ECO:0000256" key="1">
    <source>
        <dbReference type="SAM" id="MobiDB-lite"/>
    </source>
</evidence>
<gene>
    <name evidence="3" type="ORF">FIBSPDRAFT_775458</name>
</gene>
<dbReference type="GO" id="GO:0007166">
    <property type="term" value="P:cell surface receptor signaling pathway"/>
    <property type="evidence" value="ECO:0007669"/>
    <property type="project" value="InterPro"/>
</dbReference>
<accession>A0A166UUF1</accession>
<dbReference type="InterPro" id="IPR027417">
    <property type="entry name" value="P-loop_NTPase"/>
</dbReference>
<dbReference type="Gene3D" id="1.20.930.20">
    <property type="entry name" value="Adaptor protein Cbl, N-terminal domain"/>
    <property type="match status" value="1"/>
</dbReference>
<name>A0A166UUF1_9AGAM</name>
<dbReference type="SUPFAM" id="SSF52540">
    <property type="entry name" value="P-loop containing nucleoside triphosphate hydrolases"/>
    <property type="match status" value="1"/>
</dbReference>
<feature type="region of interest" description="Disordered" evidence="1">
    <location>
        <begin position="1"/>
        <end position="24"/>
    </location>
</feature>
<reference evidence="3 4" key="1">
    <citation type="journal article" date="2016" name="Mol. Biol. Evol.">
        <title>Comparative Genomics of Early-Diverging Mushroom-Forming Fungi Provides Insights into the Origins of Lignocellulose Decay Capabilities.</title>
        <authorList>
            <person name="Nagy L.G."/>
            <person name="Riley R."/>
            <person name="Tritt A."/>
            <person name="Adam C."/>
            <person name="Daum C."/>
            <person name="Floudas D."/>
            <person name="Sun H."/>
            <person name="Yadav J.S."/>
            <person name="Pangilinan J."/>
            <person name="Larsson K.H."/>
            <person name="Matsuura K."/>
            <person name="Barry K."/>
            <person name="Labutti K."/>
            <person name="Kuo R."/>
            <person name="Ohm R.A."/>
            <person name="Bhattacharya S.S."/>
            <person name="Shirouzu T."/>
            <person name="Yoshinaga Y."/>
            <person name="Martin F.M."/>
            <person name="Grigoriev I.V."/>
            <person name="Hibbett D.S."/>
        </authorList>
    </citation>
    <scope>NUCLEOTIDE SEQUENCE [LARGE SCALE GENOMIC DNA]</scope>
    <source>
        <strain evidence="3 4">CBS 109695</strain>
    </source>
</reference>
<feature type="non-terminal residue" evidence="3">
    <location>
        <position position="527"/>
    </location>
</feature>
<evidence type="ECO:0000259" key="2">
    <source>
        <dbReference type="Pfam" id="PF01926"/>
    </source>
</evidence>
<dbReference type="OrthoDB" id="8954335at2759"/>
<dbReference type="EMBL" id="KV417487">
    <property type="protein sequence ID" value="KZP32040.1"/>
    <property type="molecule type" value="Genomic_DNA"/>
</dbReference>
<dbReference type="InterPro" id="IPR059179">
    <property type="entry name" value="MLKL-like_MCAfunc"/>
</dbReference>
<dbReference type="Proteomes" id="UP000076532">
    <property type="component" value="Unassembled WGS sequence"/>
</dbReference>
<keyword evidence="4" id="KW-1185">Reference proteome</keyword>
<dbReference type="GO" id="GO:0005525">
    <property type="term" value="F:GTP binding"/>
    <property type="evidence" value="ECO:0007669"/>
    <property type="project" value="InterPro"/>
</dbReference>
<dbReference type="InterPro" id="IPR036537">
    <property type="entry name" value="Adaptor_Cbl_N_dom_sf"/>
</dbReference>
<dbReference type="CDD" id="cd00882">
    <property type="entry name" value="Ras_like_GTPase"/>
    <property type="match status" value="1"/>
</dbReference>
<sequence length="527" mass="57670">MPNNTMVDAPEVQNSQLSQSKTNAQSVSKEDIIIAVMGPTGAGKSSFINIAIGTEYVAVGHTLTSCSRTVQGVKCRHPSDPDRMIVFLDTPGFDDSRLSDTDILFAISAWLNSIYKRGIMLSGLLFLHRISDNRVSSTSRRNFNMFQHLCGTIGLPNVILLTTMWAEVKYEDGVRREEELRGHFWESMISVGARMKRFDNTQASAWEILDQFTGIRLPVQLQIEMVVQGKSLEKTSAGLALSMWLDTLIQQFKKAIAVFQKQLHDLRMFTKDARKAQSEKAALEKKHGLAVEQRQRLSTQGPISRSSRFGVFLPSRGPTISTSATAVATSPIGSPLVRATTVSTYATAVASSPIGFPPTRATTISTHASATTTLIRSSPSSISLPQPRQAPRVNYNAPETDGRAMSAAATVLMFAQDIAAIAPVPFLGGILALAVDVVATIEGMKRNEVAAVTLAHQARRLNEAIIDQARLGNIPDDMSDALKTLYRELERVKALLKNIKTRGVMHRMLLSKADEAIFLGCSEMIQR</sequence>
<dbReference type="Gene3D" id="3.40.50.300">
    <property type="entry name" value="P-loop containing nucleotide triphosphate hydrolases"/>
    <property type="match status" value="1"/>
</dbReference>
<dbReference type="InterPro" id="IPR006073">
    <property type="entry name" value="GTP-bd"/>
</dbReference>
<evidence type="ECO:0000313" key="4">
    <source>
        <dbReference type="Proteomes" id="UP000076532"/>
    </source>
</evidence>
<dbReference type="AlphaFoldDB" id="A0A166UUF1"/>
<dbReference type="STRING" id="436010.A0A166UUF1"/>
<dbReference type="Pfam" id="PF01926">
    <property type="entry name" value="MMR_HSR1"/>
    <property type="match status" value="1"/>
</dbReference>
<feature type="domain" description="G" evidence="2">
    <location>
        <begin position="34"/>
        <end position="94"/>
    </location>
</feature>
<evidence type="ECO:0000313" key="3">
    <source>
        <dbReference type="EMBL" id="KZP32040.1"/>
    </source>
</evidence>
<organism evidence="3 4">
    <name type="scientific">Athelia psychrophila</name>
    <dbReference type="NCBI Taxonomy" id="1759441"/>
    <lineage>
        <taxon>Eukaryota</taxon>
        <taxon>Fungi</taxon>
        <taxon>Dikarya</taxon>
        <taxon>Basidiomycota</taxon>
        <taxon>Agaricomycotina</taxon>
        <taxon>Agaricomycetes</taxon>
        <taxon>Agaricomycetidae</taxon>
        <taxon>Atheliales</taxon>
        <taxon>Atheliaceae</taxon>
        <taxon>Athelia</taxon>
    </lineage>
</organism>
<dbReference type="CDD" id="cd21037">
    <property type="entry name" value="MLKL_NTD"/>
    <property type="match status" value="1"/>
</dbReference>
<proteinExistence type="predicted"/>
<protein>
    <recommendedName>
        <fullName evidence="2">G domain-containing protein</fullName>
    </recommendedName>
</protein>